<dbReference type="EMBL" id="CP136511">
    <property type="protein sequence ID" value="WOD14522.1"/>
    <property type="molecule type" value="Genomic_DNA"/>
</dbReference>
<evidence type="ECO:0000313" key="2">
    <source>
        <dbReference type="Proteomes" id="UP001302652"/>
    </source>
</evidence>
<proteinExistence type="predicted"/>
<accession>A0ABZ0EE72</accession>
<evidence type="ECO:0000313" key="1">
    <source>
        <dbReference type="EMBL" id="WOD14522.1"/>
    </source>
</evidence>
<organism evidence="1 2">
    <name type="scientific">Paraburkholderia kirstenboschensis</name>
    <dbReference type="NCBI Taxonomy" id="1245436"/>
    <lineage>
        <taxon>Bacteria</taxon>
        <taxon>Pseudomonadati</taxon>
        <taxon>Pseudomonadota</taxon>
        <taxon>Betaproteobacteria</taxon>
        <taxon>Burkholderiales</taxon>
        <taxon>Burkholderiaceae</taxon>
        <taxon>Paraburkholderia</taxon>
    </lineage>
</organism>
<sequence length="94" mass="10495">MTDTGSMNHQLLGVSTLLRAAAAGEDLTPVGMSLLEYVQQHDHPYALLDLSLVLEMKYQKSAALAVQQQALQMRRLYRLKNANPGSPPLRRCWC</sequence>
<dbReference type="Proteomes" id="UP001302652">
    <property type="component" value="Chromosome 3"/>
</dbReference>
<protein>
    <submittedName>
        <fullName evidence="1">Uncharacterized protein</fullName>
    </submittedName>
</protein>
<reference evidence="1 2" key="1">
    <citation type="submission" date="2023-10" db="EMBL/GenBank/DDBJ databases">
        <title>Surface-active antibiotics is a multifunctional adaptation for post-fire microbes.</title>
        <authorList>
            <person name="Liu M.D."/>
            <person name="Du Y."/>
            <person name="Koupaei S.K."/>
            <person name="Kim N.R."/>
            <person name="Zhang W."/>
            <person name="Traxler M.F."/>
        </authorList>
    </citation>
    <scope>NUCLEOTIDE SEQUENCE [LARGE SCALE GENOMIC DNA]</scope>
    <source>
        <strain evidence="1 2">F3</strain>
    </source>
</reference>
<dbReference type="RefSeq" id="WP_317016430.1">
    <property type="nucleotide sequence ID" value="NZ_CP136511.1"/>
</dbReference>
<gene>
    <name evidence="1" type="ORF">RW095_03460</name>
</gene>
<keyword evidence="2" id="KW-1185">Reference proteome</keyword>
<name>A0ABZ0EE72_9BURK</name>